<dbReference type="AlphaFoldDB" id="A0A382UXW7"/>
<gene>
    <name evidence="2" type="ORF">METZ01_LOCUS391914</name>
</gene>
<protein>
    <submittedName>
        <fullName evidence="2">Uncharacterized protein</fullName>
    </submittedName>
</protein>
<keyword evidence="1" id="KW-0812">Transmembrane</keyword>
<feature type="transmembrane region" description="Helical" evidence="1">
    <location>
        <begin position="16"/>
        <end position="33"/>
    </location>
</feature>
<name>A0A382UXW7_9ZZZZ</name>
<evidence type="ECO:0000313" key="2">
    <source>
        <dbReference type="EMBL" id="SVD39060.1"/>
    </source>
</evidence>
<accession>A0A382UXW7</accession>
<proteinExistence type="predicted"/>
<feature type="transmembrane region" description="Helical" evidence="1">
    <location>
        <begin position="77"/>
        <end position="99"/>
    </location>
</feature>
<evidence type="ECO:0000256" key="1">
    <source>
        <dbReference type="SAM" id="Phobius"/>
    </source>
</evidence>
<keyword evidence="1" id="KW-1133">Transmembrane helix</keyword>
<reference evidence="2" key="1">
    <citation type="submission" date="2018-05" db="EMBL/GenBank/DDBJ databases">
        <authorList>
            <person name="Lanie J.A."/>
            <person name="Ng W.-L."/>
            <person name="Kazmierczak K.M."/>
            <person name="Andrzejewski T.M."/>
            <person name="Davidsen T.M."/>
            <person name="Wayne K.J."/>
            <person name="Tettelin H."/>
            <person name="Glass J.I."/>
            <person name="Rusch D."/>
            <person name="Podicherti R."/>
            <person name="Tsui H.-C.T."/>
            <person name="Winkler M.E."/>
        </authorList>
    </citation>
    <scope>NUCLEOTIDE SEQUENCE</scope>
</reference>
<keyword evidence="1" id="KW-0472">Membrane</keyword>
<sequence length="180" mass="20356">MLIIHDVYRTALFQEQFLSGWILFASVLILTAYNARKKITMLPIGSSASWLQVHIYLGLLSVLLFLLHISWRIPNGWLESLLAIFFVGVALSGVTGLYLSRRLSKLLTRSGEELIFERIPGFVAELRDEAEKLVVKCAATTGSPTISEYHAAHLAHFFSEPKNSFRHLLGSNRHLFEMVK</sequence>
<feature type="non-terminal residue" evidence="2">
    <location>
        <position position="180"/>
    </location>
</feature>
<dbReference type="EMBL" id="UINC01147628">
    <property type="protein sequence ID" value="SVD39060.1"/>
    <property type="molecule type" value="Genomic_DNA"/>
</dbReference>
<feature type="transmembrane region" description="Helical" evidence="1">
    <location>
        <begin position="53"/>
        <end position="71"/>
    </location>
</feature>
<organism evidence="2">
    <name type="scientific">marine metagenome</name>
    <dbReference type="NCBI Taxonomy" id="408172"/>
    <lineage>
        <taxon>unclassified sequences</taxon>
        <taxon>metagenomes</taxon>
        <taxon>ecological metagenomes</taxon>
    </lineage>
</organism>